<proteinExistence type="predicted"/>
<keyword evidence="1" id="KW-0805">Transcription regulation</keyword>
<dbReference type="InterPro" id="IPR000485">
    <property type="entry name" value="AsnC-type_HTH_dom"/>
</dbReference>
<protein>
    <submittedName>
        <fullName evidence="5">Lrp/AsnC family transcriptional regulator</fullName>
    </submittedName>
</protein>
<dbReference type="EMBL" id="JAHVAH010000001">
    <property type="protein sequence ID" value="MBW0145485.1"/>
    <property type="molecule type" value="Genomic_DNA"/>
</dbReference>
<keyword evidence="6" id="KW-1185">Reference proteome</keyword>
<dbReference type="Proteomes" id="UP000698028">
    <property type="component" value="Unassembled WGS sequence"/>
</dbReference>
<keyword evidence="2" id="KW-0238">DNA-binding</keyword>
<feature type="domain" description="HTH asnC-type" evidence="4">
    <location>
        <begin position="6"/>
        <end position="67"/>
    </location>
</feature>
<evidence type="ECO:0000256" key="3">
    <source>
        <dbReference type="ARBA" id="ARBA00023163"/>
    </source>
</evidence>
<dbReference type="CDD" id="cd00090">
    <property type="entry name" value="HTH_ARSR"/>
    <property type="match status" value="1"/>
</dbReference>
<dbReference type="PANTHER" id="PTHR30154:SF34">
    <property type="entry name" value="TRANSCRIPTIONAL REGULATOR AZLB"/>
    <property type="match status" value="1"/>
</dbReference>
<reference evidence="5 6" key="1">
    <citation type="submission" date="2021-07" db="EMBL/GenBank/DDBJ databases">
        <title>The draft genome sequence of Sphingomicrobium sp. B8.</title>
        <authorList>
            <person name="Mu L."/>
        </authorList>
    </citation>
    <scope>NUCLEOTIDE SEQUENCE [LARGE SCALE GENOMIC DNA]</scope>
    <source>
        <strain evidence="5 6">B8</strain>
    </source>
</reference>
<evidence type="ECO:0000313" key="5">
    <source>
        <dbReference type="EMBL" id="MBW0145485.1"/>
    </source>
</evidence>
<comment type="caution">
    <text evidence="5">The sequence shown here is derived from an EMBL/GenBank/DDBJ whole genome shotgun (WGS) entry which is preliminary data.</text>
</comment>
<dbReference type="InterPro" id="IPR019888">
    <property type="entry name" value="Tscrpt_reg_AsnC-like"/>
</dbReference>
<evidence type="ECO:0000313" key="6">
    <source>
        <dbReference type="Proteomes" id="UP000698028"/>
    </source>
</evidence>
<dbReference type="InterPro" id="IPR011991">
    <property type="entry name" value="ArsR-like_HTH"/>
</dbReference>
<dbReference type="InterPro" id="IPR019885">
    <property type="entry name" value="Tscrpt_reg_HTH_AsnC-type_CS"/>
</dbReference>
<name>A0ABS6V7D0_9SPHN</name>
<dbReference type="InterPro" id="IPR019887">
    <property type="entry name" value="Tscrpt_reg_AsnC/Lrp_C"/>
</dbReference>
<evidence type="ECO:0000259" key="4">
    <source>
        <dbReference type="PROSITE" id="PS50956"/>
    </source>
</evidence>
<evidence type="ECO:0000256" key="1">
    <source>
        <dbReference type="ARBA" id="ARBA00023015"/>
    </source>
</evidence>
<sequence length="156" mass="17507">MPPMELDRTDIAILRALQADGRQSNLALAEKVNLSPSPCLRRVRQLEEAGVIRGYTALVDPKAYGLPLTLYVRISLERHARDVVETFEQAIEKLEEVVECHLLTGGADYLLRVVVADLEDYQRFMSEEIHVIPGVASIDTSFALKTVKSSRVYKKP</sequence>
<dbReference type="PROSITE" id="PS00519">
    <property type="entry name" value="HTH_ASNC_1"/>
    <property type="match status" value="1"/>
</dbReference>
<dbReference type="Pfam" id="PF13412">
    <property type="entry name" value="HTH_24"/>
    <property type="match status" value="1"/>
</dbReference>
<organism evidence="5 6">
    <name type="scientific">Sphingomicrobium clamense</name>
    <dbReference type="NCBI Taxonomy" id="2851013"/>
    <lineage>
        <taxon>Bacteria</taxon>
        <taxon>Pseudomonadati</taxon>
        <taxon>Pseudomonadota</taxon>
        <taxon>Alphaproteobacteria</taxon>
        <taxon>Sphingomonadales</taxon>
        <taxon>Sphingomonadaceae</taxon>
        <taxon>Sphingomicrobium</taxon>
    </lineage>
</organism>
<gene>
    <name evidence="5" type="ORF">KTQ36_09280</name>
</gene>
<accession>A0ABS6V7D0</accession>
<evidence type="ECO:0000256" key="2">
    <source>
        <dbReference type="ARBA" id="ARBA00023125"/>
    </source>
</evidence>
<dbReference type="SMART" id="SM00344">
    <property type="entry name" value="HTH_ASNC"/>
    <property type="match status" value="1"/>
</dbReference>
<dbReference type="PANTHER" id="PTHR30154">
    <property type="entry name" value="LEUCINE-RESPONSIVE REGULATORY PROTEIN"/>
    <property type="match status" value="1"/>
</dbReference>
<dbReference type="Pfam" id="PF01037">
    <property type="entry name" value="AsnC_trans_reg"/>
    <property type="match status" value="1"/>
</dbReference>
<keyword evidence="3" id="KW-0804">Transcription</keyword>
<dbReference type="PROSITE" id="PS50956">
    <property type="entry name" value="HTH_ASNC_2"/>
    <property type="match status" value="1"/>
</dbReference>